<evidence type="ECO:0000313" key="7">
    <source>
        <dbReference type="Proteomes" id="UP000073492"/>
    </source>
</evidence>
<comment type="caution">
    <text evidence="2">Lacks conserved residue(s) required for the propagation of feature annotation.</text>
</comment>
<comment type="caution">
    <text evidence="6">The sequence shown here is derived from an EMBL/GenBank/DDBJ whole genome shotgun (WGS) entry which is preliminary data.</text>
</comment>
<keyword evidence="4" id="KW-0812">Transmembrane</keyword>
<feature type="region of interest" description="Disordered" evidence="3">
    <location>
        <begin position="332"/>
        <end position="357"/>
    </location>
</feature>
<evidence type="ECO:0000256" key="1">
    <source>
        <dbReference type="ARBA" id="ARBA00022669"/>
    </source>
</evidence>
<evidence type="ECO:0000256" key="2">
    <source>
        <dbReference type="PROSITE-ProRule" id="PRU00261"/>
    </source>
</evidence>
<dbReference type="InterPro" id="IPR001002">
    <property type="entry name" value="Chitin-bd_1"/>
</dbReference>
<organism evidence="6 7">
    <name type="scientific">Pseudocercospora musae</name>
    <dbReference type="NCBI Taxonomy" id="113226"/>
    <lineage>
        <taxon>Eukaryota</taxon>
        <taxon>Fungi</taxon>
        <taxon>Dikarya</taxon>
        <taxon>Ascomycota</taxon>
        <taxon>Pezizomycotina</taxon>
        <taxon>Dothideomycetes</taxon>
        <taxon>Dothideomycetidae</taxon>
        <taxon>Mycosphaerellales</taxon>
        <taxon>Mycosphaerellaceae</taxon>
        <taxon>Pseudocercospora</taxon>
    </lineage>
</organism>
<evidence type="ECO:0000259" key="5">
    <source>
        <dbReference type="PROSITE" id="PS50941"/>
    </source>
</evidence>
<gene>
    <name evidence="6" type="ORF">AC579_7286</name>
</gene>
<feature type="transmembrane region" description="Helical" evidence="4">
    <location>
        <begin position="27"/>
        <end position="47"/>
    </location>
</feature>
<feature type="region of interest" description="Disordered" evidence="3">
    <location>
        <begin position="589"/>
        <end position="628"/>
    </location>
</feature>
<dbReference type="InterPro" id="IPR036861">
    <property type="entry name" value="Endochitinase-like_sf"/>
</dbReference>
<keyword evidence="1 2" id="KW-0147">Chitin-binding</keyword>
<dbReference type="STRING" id="113226.A0A139I3A4"/>
<dbReference type="AlphaFoldDB" id="A0A139I3A4"/>
<feature type="region of interest" description="Disordered" evidence="3">
    <location>
        <begin position="202"/>
        <end position="240"/>
    </location>
</feature>
<protein>
    <recommendedName>
        <fullName evidence="5">Chitin-binding type-1 domain-containing protein</fullName>
    </recommendedName>
</protein>
<dbReference type="Gene3D" id="3.30.60.10">
    <property type="entry name" value="Endochitinase-like"/>
    <property type="match status" value="1"/>
</dbReference>
<dbReference type="PROSITE" id="PS50941">
    <property type="entry name" value="CHIT_BIND_I_2"/>
    <property type="match status" value="1"/>
</dbReference>
<evidence type="ECO:0000256" key="4">
    <source>
        <dbReference type="SAM" id="Phobius"/>
    </source>
</evidence>
<keyword evidence="4" id="KW-1133">Transmembrane helix</keyword>
<evidence type="ECO:0000313" key="6">
    <source>
        <dbReference type="EMBL" id="KXT09167.1"/>
    </source>
</evidence>
<keyword evidence="7" id="KW-1185">Reference proteome</keyword>
<keyword evidence="2" id="KW-1015">Disulfide bond</keyword>
<dbReference type="SUPFAM" id="SSF57016">
    <property type="entry name" value="Plant lectins/antimicrobial peptides"/>
    <property type="match status" value="1"/>
</dbReference>
<proteinExistence type="predicted"/>
<accession>A0A139I3A4</accession>
<dbReference type="OrthoDB" id="188042at2759"/>
<dbReference type="Proteomes" id="UP000073492">
    <property type="component" value="Unassembled WGS sequence"/>
</dbReference>
<name>A0A139I3A4_9PEZI</name>
<keyword evidence="4" id="KW-0472">Membrane</keyword>
<evidence type="ECO:0000256" key="3">
    <source>
        <dbReference type="SAM" id="MobiDB-lite"/>
    </source>
</evidence>
<feature type="disulfide bond" evidence="2">
    <location>
        <begin position="298"/>
        <end position="312"/>
    </location>
</feature>
<reference evidence="6 7" key="1">
    <citation type="submission" date="2015-07" db="EMBL/GenBank/DDBJ databases">
        <title>Comparative genomics of the Sigatoka disease complex on banana suggests a link between parallel evolutionary changes in Pseudocercospora fijiensis and Pseudocercospora eumusae and increased virulence on the banana host.</title>
        <authorList>
            <person name="Chang T.-C."/>
            <person name="Salvucci A."/>
            <person name="Crous P.W."/>
            <person name="Stergiopoulos I."/>
        </authorList>
    </citation>
    <scope>NUCLEOTIDE SEQUENCE [LARGE SCALE GENOMIC DNA]</scope>
    <source>
        <strain evidence="6 7">CBS 116634</strain>
    </source>
</reference>
<dbReference type="PANTHER" id="PTHR48172">
    <property type="match status" value="1"/>
</dbReference>
<feature type="domain" description="Chitin-binding type-1" evidence="5">
    <location>
        <begin position="279"/>
        <end position="325"/>
    </location>
</feature>
<dbReference type="CDD" id="cd11618">
    <property type="entry name" value="ChtBD1_1"/>
    <property type="match status" value="1"/>
</dbReference>
<feature type="compositionally biased region" description="Polar residues" evidence="3">
    <location>
        <begin position="610"/>
        <end position="622"/>
    </location>
</feature>
<dbReference type="GO" id="GO:0008061">
    <property type="term" value="F:chitin binding"/>
    <property type="evidence" value="ECO:0007669"/>
    <property type="project" value="UniProtKB-UniRule"/>
</dbReference>
<sequence>MNRPATTTHHTHMPPPAKRRFRLKRTFGCFLGIAVVYILGSLIGVQIDKTTNSLERLENAEWISTSKNWLDRQACRWIGICGGAHMVFKSAWTSSKIQDSMPLPDDDPIPWWESGGEDPDSWSNAERKLREIPQYVLDHAPYVHLFSGEKFWPSDVAEHLVHTSPYLNYTKISELEERNLTNLNDLNDYAGGEHSRFMYLQSDDNPEERPDWLTSIENIPSTPGRDDEEDDTEAPWPDFDDLKGYDVEAMKQEALANAEESDEKVSTQGFFSDLVPSQDGRCGGSSGYTCDGSKFGCCCSIYGWCGKSEEYCGDACDPLAGSCFDPYNPPRGPHQELRRRKAVDFNDEKHRPRPGGKSSAPAILIVVPKENGIVDAFWFFFYSFNLGQTVLNIRFGNHVGDWEHTCVRFKHGKPTEVFLSEHNFGQAYAWKAMEKYIPSHDGSGTMIGSWSNETAGRMAKRPVVYSAIGSHAMYGTPGLHPYILPWGLLHDETDRGPLWDPVQNLQSYTYDANNRTMRASMLNPTSPIEWLSYAGHWGDKYYPLSDPRQYRFAGQYHYVNGPTGPKFKNLGRKNVCQRHGNCEVRHWLGGAKPAIGNPPEEDIEDGTLPGGNQTDDSDTSYWNEPPSYSEAVYAEGKEEYSVWTK</sequence>
<dbReference type="PANTHER" id="PTHR48172:SF2">
    <property type="entry name" value="VACUOLAR PROTEIN SORTING PROTEIN 62"/>
    <property type="match status" value="1"/>
</dbReference>
<dbReference type="EMBL" id="LFZO01000367">
    <property type="protein sequence ID" value="KXT09167.1"/>
    <property type="molecule type" value="Genomic_DNA"/>
</dbReference>